<dbReference type="InterPro" id="IPR005248">
    <property type="entry name" value="NadD/NMNAT"/>
</dbReference>
<dbReference type="Proteomes" id="UP001595548">
    <property type="component" value="Unassembled WGS sequence"/>
</dbReference>
<comment type="similarity">
    <text evidence="3 11">Belongs to the NadD family.</text>
</comment>
<dbReference type="InterPro" id="IPR014729">
    <property type="entry name" value="Rossmann-like_a/b/a_fold"/>
</dbReference>
<comment type="catalytic activity">
    <reaction evidence="10 11">
        <text>nicotinate beta-D-ribonucleotide + ATP + H(+) = deamido-NAD(+) + diphosphate</text>
        <dbReference type="Rhea" id="RHEA:22860"/>
        <dbReference type="ChEBI" id="CHEBI:15378"/>
        <dbReference type="ChEBI" id="CHEBI:30616"/>
        <dbReference type="ChEBI" id="CHEBI:33019"/>
        <dbReference type="ChEBI" id="CHEBI:57502"/>
        <dbReference type="ChEBI" id="CHEBI:58437"/>
        <dbReference type="EC" id="2.7.7.18"/>
    </reaction>
</comment>
<dbReference type="NCBIfam" id="NF000840">
    <property type="entry name" value="PRK00071.1-3"/>
    <property type="match status" value="1"/>
</dbReference>
<evidence type="ECO:0000256" key="9">
    <source>
        <dbReference type="ARBA" id="ARBA00023027"/>
    </source>
</evidence>
<keyword evidence="5 11" id="KW-0808">Transferase</keyword>
<dbReference type="PANTHER" id="PTHR39321:SF3">
    <property type="entry name" value="PHOSPHOPANTETHEINE ADENYLYLTRANSFERASE"/>
    <property type="match status" value="1"/>
</dbReference>
<keyword evidence="6 11" id="KW-0548">Nucleotidyltransferase</keyword>
<evidence type="ECO:0000256" key="4">
    <source>
        <dbReference type="ARBA" id="ARBA00022642"/>
    </source>
</evidence>
<comment type="caution">
    <text evidence="13">The sequence shown here is derived from an EMBL/GenBank/DDBJ whole genome shotgun (WGS) entry which is preliminary data.</text>
</comment>
<dbReference type="HAMAP" id="MF_00244">
    <property type="entry name" value="NaMN_adenylyltr"/>
    <property type="match status" value="1"/>
</dbReference>
<dbReference type="InterPro" id="IPR004821">
    <property type="entry name" value="Cyt_trans-like"/>
</dbReference>
<keyword evidence="8 11" id="KW-0067">ATP-binding</keyword>
<keyword evidence="9 11" id="KW-0520">NAD</keyword>
<dbReference type="Pfam" id="PF01467">
    <property type="entry name" value="CTP_transf_like"/>
    <property type="match status" value="1"/>
</dbReference>
<sequence>MRKKVAIFGGTFNPVHNGHLRLALDLVQQLGFDEMRLVPCHIPTHRADPGVASARRAQMVTLGIAGNPSLQMDDRELVRGSASYSVDTLSQLRAERGGECSLTLVMGLDAYLGLPQWHRWRELLAFAHLLVVNRPGYQLPAGGELAEFDRIYSAGAEALSAAPAGAVVHLDIRALDISATEIRTLTAAGLSTRFLLPESVRRYIAEQQLYGARDDC</sequence>
<comment type="function">
    <text evidence="1 11">Catalyzes the reversible adenylation of nicotinate mononucleotide (NaMN) to nicotinic acid adenine dinucleotide (NaAD).</text>
</comment>
<dbReference type="EMBL" id="JBHRTL010000031">
    <property type="protein sequence ID" value="MFC3156748.1"/>
    <property type="molecule type" value="Genomic_DNA"/>
</dbReference>
<evidence type="ECO:0000256" key="7">
    <source>
        <dbReference type="ARBA" id="ARBA00022741"/>
    </source>
</evidence>
<evidence type="ECO:0000256" key="10">
    <source>
        <dbReference type="ARBA" id="ARBA00048721"/>
    </source>
</evidence>
<name>A0ABV7HVE7_9GAMM</name>
<dbReference type="Gene3D" id="3.40.50.620">
    <property type="entry name" value="HUPs"/>
    <property type="match status" value="1"/>
</dbReference>
<dbReference type="EC" id="2.7.7.18" evidence="11"/>
<evidence type="ECO:0000256" key="5">
    <source>
        <dbReference type="ARBA" id="ARBA00022679"/>
    </source>
</evidence>
<keyword evidence="14" id="KW-1185">Reference proteome</keyword>
<accession>A0ABV7HVE7</accession>
<dbReference type="CDD" id="cd02165">
    <property type="entry name" value="NMNAT"/>
    <property type="match status" value="1"/>
</dbReference>
<dbReference type="NCBIfam" id="TIGR00482">
    <property type="entry name" value="nicotinate (nicotinamide) nucleotide adenylyltransferase"/>
    <property type="match status" value="1"/>
</dbReference>
<protein>
    <recommendedName>
        <fullName evidence="11">Probable nicotinate-nucleotide adenylyltransferase</fullName>
        <ecNumber evidence="11">2.7.7.18</ecNumber>
    </recommendedName>
    <alternativeName>
        <fullName evidence="11">Deamido-NAD(+) diphosphorylase</fullName>
    </alternativeName>
    <alternativeName>
        <fullName evidence="11">Deamido-NAD(+) pyrophosphorylase</fullName>
    </alternativeName>
    <alternativeName>
        <fullName evidence="11">Nicotinate mononucleotide adenylyltransferase</fullName>
        <shortName evidence="11">NaMN adenylyltransferase</shortName>
    </alternativeName>
</protein>
<evidence type="ECO:0000256" key="6">
    <source>
        <dbReference type="ARBA" id="ARBA00022695"/>
    </source>
</evidence>
<gene>
    <name evidence="11 13" type="primary">nadD</name>
    <name evidence="13" type="ORF">ACFOEB_16175</name>
</gene>
<feature type="domain" description="Cytidyltransferase-like" evidence="12">
    <location>
        <begin position="7"/>
        <end position="184"/>
    </location>
</feature>
<evidence type="ECO:0000313" key="14">
    <source>
        <dbReference type="Proteomes" id="UP001595548"/>
    </source>
</evidence>
<evidence type="ECO:0000256" key="3">
    <source>
        <dbReference type="ARBA" id="ARBA00009014"/>
    </source>
</evidence>
<evidence type="ECO:0000256" key="2">
    <source>
        <dbReference type="ARBA" id="ARBA00005019"/>
    </source>
</evidence>
<dbReference type="PANTHER" id="PTHR39321">
    <property type="entry name" value="NICOTINATE-NUCLEOTIDE ADENYLYLTRANSFERASE-RELATED"/>
    <property type="match status" value="1"/>
</dbReference>
<dbReference type="GO" id="GO:0004515">
    <property type="term" value="F:nicotinate-nucleotide adenylyltransferase activity"/>
    <property type="evidence" value="ECO:0007669"/>
    <property type="project" value="UniProtKB-EC"/>
</dbReference>
<evidence type="ECO:0000256" key="8">
    <source>
        <dbReference type="ARBA" id="ARBA00022840"/>
    </source>
</evidence>
<dbReference type="SUPFAM" id="SSF52374">
    <property type="entry name" value="Nucleotidylyl transferase"/>
    <property type="match status" value="1"/>
</dbReference>
<reference evidence="14" key="1">
    <citation type="journal article" date="2019" name="Int. J. Syst. Evol. Microbiol.">
        <title>The Global Catalogue of Microorganisms (GCM) 10K type strain sequencing project: providing services to taxonomists for standard genome sequencing and annotation.</title>
        <authorList>
            <consortium name="The Broad Institute Genomics Platform"/>
            <consortium name="The Broad Institute Genome Sequencing Center for Infectious Disease"/>
            <person name="Wu L."/>
            <person name="Ma J."/>
        </authorList>
    </citation>
    <scope>NUCLEOTIDE SEQUENCE [LARGE SCALE GENOMIC DNA]</scope>
    <source>
        <strain evidence="14">KCTC 52141</strain>
    </source>
</reference>
<dbReference type="RefSeq" id="WP_382418124.1">
    <property type="nucleotide sequence ID" value="NZ_AP031500.1"/>
</dbReference>
<keyword evidence="4 11" id="KW-0662">Pyridine nucleotide biosynthesis</keyword>
<evidence type="ECO:0000259" key="12">
    <source>
        <dbReference type="Pfam" id="PF01467"/>
    </source>
</evidence>
<proteinExistence type="inferred from homology"/>
<organism evidence="13 14">
    <name type="scientific">Gilvimarinus japonicus</name>
    <dbReference type="NCBI Taxonomy" id="1796469"/>
    <lineage>
        <taxon>Bacteria</taxon>
        <taxon>Pseudomonadati</taxon>
        <taxon>Pseudomonadota</taxon>
        <taxon>Gammaproteobacteria</taxon>
        <taxon>Cellvibrionales</taxon>
        <taxon>Cellvibrionaceae</taxon>
        <taxon>Gilvimarinus</taxon>
    </lineage>
</organism>
<keyword evidence="7 11" id="KW-0547">Nucleotide-binding</keyword>
<comment type="pathway">
    <text evidence="2 11">Cofactor biosynthesis; NAD(+) biosynthesis; deamido-NAD(+) from nicotinate D-ribonucleotide: step 1/1.</text>
</comment>
<evidence type="ECO:0000256" key="11">
    <source>
        <dbReference type="HAMAP-Rule" id="MF_00244"/>
    </source>
</evidence>
<dbReference type="NCBIfam" id="NF000839">
    <property type="entry name" value="PRK00071.1-1"/>
    <property type="match status" value="1"/>
</dbReference>
<evidence type="ECO:0000256" key="1">
    <source>
        <dbReference type="ARBA" id="ARBA00002324"/>
    </source>
</evidence>
<evidence type="ECO:0000313" key="13">
    <source>
        <dbReference type="EMBL" id="MFC3156748.1"/>
    </source>
</evidence>